<protein>
    <submittedName>
        <fullName evidence="7">Redoxin domain-containing protein</fullName>
    </submittedName>
</protein>
<sequence length="374" mass="42044">MFKSLSLLSALFLAAPAMAQTTFTIKGQLGKLQAPAKVYIGYSVEGKTVYDSADVDNGFFQLAQDVPYPVNAMLSVSRTGEPTTVFDSKNVARLYVEPGVTIWLTSDENISNFEATGSESELDYKVYQRYMAPVEAKLNSLTKESSNPTDTSAKAMTARREYFEKLRAAMEERRGLMKTFISEHPDMYISLDLLEEYSGYFIDYRDVEPIYKTLTESVRETVKGKAFEKRINDAKATAIGKVAPEFALKDTEGNKVTLSSFKGKYVFLNFWSSLSGTSRAENAMLKMILKQFNDKKLAIIGIGLEERKDEWKKAIQEDGLFWLQLSDLNYMKSEVALQYGITAIPQNVLIDPAGNIIARNLKGRNLEEKLKEVL</sequence>
<dbReference type="InterPro" id="IPR025380">
    <property type="entry name" value="DUF4369"/>
</dbReference>
<accession>A0A7K1U796</accession>
<dbReference type="GO" id="GO:0016209">
    <property type="term" value="F:antioxidant activity"/>
    <property type="evidence" value="ECO:0007669"/>
    <property type="project" value="InterPro"/>
</dbReference>
<keyword evidence="3" id="KW-1015">Disulfide bond</keyword>
<dbReference type="Pfam" id="PF14289">
    <property type="entry name" value="DUF4369"/>
    <property type="match status" value="1"/>
</dbReference>
<dbReference type="AlphaFoldDB" id="A0A7K1U796"/>
<dbReference type="EMBL" id="WRXN01000008">
    <property type="protein sequence ID" value="MVT10210.1"/>
    <property type="molecule type" value="Genomic_DNA"/>
</dbReference>
<dbReference type="Pfam" id="PF00578">
    <property type="entry name" value="AhpC-TSA"/>
    <property type="match status" value="1"/>
</dbReference>
<keyword evidence="8" id="KW-1185">Reference proteome</keyword>
<evidence type="ECO:0000256" key="3">
    <source>
        <dbReference type="ARBA" id="ARBA00023157"/>
    </source>
</evidence>
<name>A0A7K1U796_9BACT</name>
<feature type="chain" id="PRO_5029879023" evidence="5">
    <location>
        <begin position="20"/>
        <end position="374"/>
    </location>
</feature>
<dbReference type="CDD" id="cd02966">
    <property type="entry name" value="TlpA_like_family"/>
    <property type="match status" value="1"/>
</dbReference>
<evidence type="ECO:0000256" key="1">
    <source>
        <dbReference type="ARBA" id="ARBA00004196"/>
    </source>
</evidence>
<proteinExistence type="predicted"/>
<dbReference type="InterPro" id="IPR000866">
    <property type="entry name" value="AhpC/TSA"/>
</dbReference>
<evidence type="ECO:0000313" key="8">
    <source>
        <dbReference type="Proteomes" id="UP000461730"/>
    </source>
</evidence>
<dbReference type="PROSITE" id="PS51352">
    <property type="entry name" value="THIOREDOXIN_2"/>
    <property type="match status" value="1"/>
</dbReference>
<dbReference type="Proteomes" id="UP000461730">
    <property type="component" value="Unassembled WGS sequence"/>
</dbReference>
<feature type="domain" description="Thioredoxin" evidence="6">
    <location>
        <begin position="237"/>
        <end position="374"/>
    </location>
</feature>
<dbReference type="InterPro" id="IPR050553">
    <property type="entry name" value="Thioredoxin_ResA/DsbE_sf"/>
</dbReference>
<keyword evidence="2" id="KW-0201">Cytochrome c-type biogenesis</keyword>
<comment type="subcellular location">
    <subcellularLocation>
        <location evidence="1">Cell envelope</location>
    </subcellularLocation>
</comment>
<dbReference type="InterPro" id="IPR013766">
    <property type="entry name" value="Thioredoxin_domain"/>
</dbReference>
<dbReference type="Gene3D" id="3.40.30.10">
    <property type="entry name" value="Glutaredoxin"/>
    <property type="match status" value="1"/>
</dbReference>
<organism evidence="7 8">
    <name type="scientific">Chitinophaga tropicalis</name>
    <dbReference type="NCBI Taxonomy" id="2683588"/>
    <lineage>
        <taxon>Bacteria</taxon>
        <taxon>Pseudomonadati</taxon>
        <taxon>Bacteroidota</taxon>
        <taxon>Chitinophagia</taxon>
        <taxon>Chitinophagales</taxon>
        <taxon>Chitinophagaceae</taxon>
        <taxon>Chitinophaga</taxon>
    </lineage>
</organism>
<dbReference type="RefSeq" id="WP_157307658.1">
    <property type="nucleotide sequence ID" value="NZ_WRXN01000008.1"/>
</dbReference>
<comment type="caution">
    <text evidence="7">The sequence shown here is derived from an EMBL/GenBank/DDBJ whole genome shotgun (WGS) entry which is preliminary data.</text>
</comment>
<dbReference type="GO" id="GO:0017004">
    <property type="term" value="P:cytochrome complex assembly"/>
    <property type="evidence" value="ECO:0007669"/>
    <property type="project" value="UniProtKB-KW"/>
</dbReference>
<dbReference type="SUPFAM" id="SSF52833">
    <property type="entry name" value="Thioredoxin-like"/>
    <property type="match status" value="1"/>
</dbReference>
<reference evidence="7 8" key="1">
    <citation type="submission" date="2019-12" db="EMBL/GenBank/DDBJ databases">
        <title>Chitinophaga sp. strain ysch24 (GDMCC 1.1355), whole genome shotgun sequence.</title>
        <authorList>
            <person name="Zhang X."/>
        </authorList>
    </citation>
    <scope>NUCLEOTIDE SEQUENCE [LARGE SCALE GENOMIC DNA]</scope>
    <source>
        <strain evidence="8">ysch24</strain>
    </source>
</reference>
<evidence type="ECO:0000256" key="4">
    <source>
        <dbReference type="ARBA" id="ARBA00023284"/>
    </source>
</evidence>
<dbReference type="PANTHER" id="PTHR42852">
    <property type="entry name" value="THIOL:DISULFIDE INTERCHANGE PROTEIN DSBE"/>
    <property type="match status" value="1"/>
</dbReference>
<dbReference type="PANTHER" id="PTHR42852:SF6">
    <property type="entry name" value="THIOL:DISULFIDE INTERCHANGE PROTEIN DSBE"/>
    <property type="match status" value="1"/>
</dbReference>
<evidence type="ECO:0000313" key="7">
    <source>
        <dbReference type="EMBL" id="MVT10210.1"/>
    </source>
</evidence>
<evidence type="ECO:0000259" key="6">
    <source>
        <dbReference type="PROSITE" id="PS51352"/>
    </source>
</evidence>
<feature type="signal peptide" evidence="5">
    <location>
        <begin position="1"/>
        <end position="19"/>
    </location>
</feature>
<evidence type="ECO:0000256" key="2">
    <source>
        <dbReference type="ARBA" id="ARBA00022748"/>
    </source>
</evidence>
<dbReference type="GO" id="GO:0030313">
    <property type="term" value="C:cell envelope"/>
    <property type="evidence" value="ECO:0007669"/>
    <property type="project" value="UniProtKB-SubCell"/>
</dbReference>
<keyword evidence="4" id="KW-0676">Redox-active center</keyword>
<dbReference type="GO" id="GO:0016491">
    <property type="term" value="F:oxidoreductase activity"/>
    <property type="evidence" value="ECO:0007669"/>
    <property type="project" value="InterPro"/>
</dbReference>
<keyword evidence="5" id="KW-0732">Signal</keyword>
<gene>
    <name evidence="7" type="ORF">GO493_18205</name>
</gene>
<dbReference type="InterPro" id="IPR036249">
    <property type="entry name" value="Thioredoxin-like_sf"/>
</dbReference>
<evidence type="ECO:0000256" key="5">
    <source>
        <dbReference type="SAM" id="SignalP"/>
    </source>
</evidence>